<dbReference type="PANTHER" id="PTHR36113">
    <property type="entry name" value="LYASE, PUTATIVE-RELATED-RELATED"/>
    <property type="match status" value="1"/>
</dbReference>
<evidence type="ECO:0000313" key="3">
    <source>
        <dbReference type="Proteomes" id="UP000199462"/>
    </source>
</evidence>
<dbReference type="Gene3D" id="3.10.180.10">
    <property type="entry name" value="2,3-Dihydroxybiphenyl 1,2-Dioxygenase, domain 1"/>
    <property type="match status" value="1"/>
</dbReference>
<dbReference type="Pfam" id="PF00903">
    <property type="entry name" value="Glyoxalase"/>
    <property type="match status" value="1"/>
</dbReference>
<dbReference type="Proteomes" id="UP000199462">
    <property type="component" value="Unassembled WGS sequence"/>
</dbReference>
<dbReference type="InterPro" id="IPR004360">
    <property type="entry name" value="Glyas_Fos-R_dOase_dom"/>
</dbReference>
<evidence type="ECO:0000313" key="2">
    <source>
        <dbReference type="EMBL" id="SFR56633.1"/>
    </source>
</evidence>
<dbReference type="PANTHER" id="PTHR36113:SF1">
    <property type="entry name" value="GLYOXALASE_BLEOMYCIN RESISTANCE PROTEIN_DIOXYGENASE"/>
    <property type="match status" value="1"/>
</dbReference>
<organism evidence="2 3">
    <name type="scientific">Maribacter stanieri</name>
    <dbReference type="NCBI Taxonomy" id="440514"/>
    <lineage>
        <taxon>Bacteria</taxon>
        <taxon>Pseudomonadati</taxon>
        <taxon>Bacteroidota</taxon>
        <taxon>Flavobacteriia</taxon>
        <taxon>Flavobacteriales</taxon>
        <taxon>Flavobacteriaceae</taxon>
        <taxon>Maribacter</taxon>
    </lineage>
</organism>
<dbReference type="GO" id="GO:0016829">
    <property type="term" value="F:lyase activity"/>
    <property type="evidence" value="ECO:0007669"/>
    <property type="project" value="UniProtKB-KW"/>
</dbReference>
<dbReference type="SUPFAM" id="SSF54593">
    <property type="entry name" value="Glyoxalase/Bleomycin resistance protein/Dihydroxybiphenyl dioxygenase"/>
    <property type="match status" value="1"/>
</dbReference>
<dbReference type="AlphaFoldDB" id="A0A1I6HQA1"/>
<sequence length="128" mass="14724">MRIEHIAIWVTDLEMMRTFYERYFNAVSGEKYYNPTKEFSSYFLRFTDGARLEIMYKPSIGKSSNIDTTRTGFIHFAMSVGSKEKVNSLTDELRADGYTITGEPRTTGDGYYESVVLDPEGNQIEITI</sequence>
<dbReference type="EMBL" id="FOYX01000001">
    <property type="protein sequence ID" value="SFR56633.1"/>
    <property type="molecule type" value="Genomic_DNA"/>
</dbReference>
<dbReference type="InterPro" id="IPR037523">
    <property type="entry name" value="VOC_core"/>
</dbReference>
<keyword evidence="3" id="KW-1185">Reference proteome</keyword>
<protein>
    <submittedName>
        <fullName evidence="2">Lactoylglutathione lyase</fullName>
    </submittedName>
</protein>
<proteinExistence type="predicted"/>
<feature type="domain" description="VOC" evidence="1">
    <location>
        <begin position="2"/>
        <end position="128"/>
    </location>
</feature>
<name>A0A1I6HQA1_9FLAO</name>
<dbReference type="RefSeq" id="WP_091901348.1">
    <property type="nucleotide sequence ID" value="NZ_FOYX01000001.1"/>
</dbReference>
<evidence type="ECO:0000259" key="1">
    <source>
        <dbReference type="PROSITE" id="PS51819"/>
    </source>
</evidence>
<dbReference type="STRING" id="440514.SAMN04488010_0606"/>
<accession>A0A1I6HQA1</accession>
<keyword evidence="2" id="KW-0456">Lyase</keyword>
<reference evidence="3" key="1">
    <citation type="submission" date="2016-10" db="EMBL/GenBank/DDBJ databases">
        <authorList>
            <person name="Varghese N."/>
            <person name="Submissions S."/>
        </authorList>
    </citation>
    <scope>NUCLEOTIDE SEQUENCE [LARGE SCALE GENOMIC DNA]</scope>
    <source>
        <strain evidence="3">DSM 19891</strain>
    </source>
</reference>
<dbReference type="InterPro" id="IPR029068">
    <property type="entry name" value="Glyas_Bleomycin-R_OHBP_Dase"/>
</dbReference>
<dbReference type="InterPro" id="IPR051332">
    <property type="entry name" value="Fosfomycin_Res_Enzymes"/>
</dbReference>
<gene>
    <name evidence="2" type="ORF">SAMN04488010_0606</name>
</gene>
<dbReference type="PROSITE" id="PS51819">
    <property type="entry name" value="VOC"/>
    <property type="match status" value="1"/>
</dbReference>